<sequence length="129" mass="14927">MHLINWICLLISLISLVWSKTNEDEGIVELLQELRKEPPPEPVWMLHEVGSILDDTWDPTAQDNALNFALLSYLNLVLRRIFEKKHPFPEYEDKNQSVGRRHDAIETPVQGQGAEKFSMNSQGHGKIYF</sequence>
<dbReference type="EMBL" id="JAKROA010000008">
    <property type="protein sequence ID" value="KAL5105565.1"/>
    <property type="molecule type" value="Genomic_DNA"/>
</dbReference>
<organism evidence="2 3">
    <name type="scientific">Taenia crassiceps</name>
    <dbReference type="NCBI Taxonomy" id="6207"/>
    <lineage>
        <taxon>Eukaryota</taxon>
        <taxon>Metazoa</taxon>
        <taxon>Spiralia</taxon>
        <taxon>Lophotrochozoa</taxon>
        <taxon>Platyhelminthes</taxon>
        <taxon>Cestoda</taxon>
        <taxon>Eucestoda</taxon>
        <taxon>Cyclophyllidea</taxon>
        <taxon>Taeniidae</taxon>
        <taxon>Taenia</taxon>
    </lineage>
</organism>
<keyword evidence="3" id="KW-1185">Reference proteome</keyword>
<gene>
    <name evidence="2" type="ORF">TcWFU_008981</name>
</gene>
<reference evidence="2 3" key="1">
    <citation type="journal article" date="2022" name="Front. Cell. Infect. Microbiol.">
        <title>The Genomes of Two Strains of Taenia crassiceps the Animal Model for the Study of Human Cysticercosis.</title>
        <authorList>
            <person name="Bobes R.J."/>
            <person name="Estrada K."/>
            <person name="Rios-Valencia D.G."/>
            <person name="Calderon-Gallegos A."/>
            <person name="de la Torre P."/>
            <person name="Carrero J.C."/>
            <person name="Sanchez-Flores A."/>
            <person name="Laclette J.P."/>
        </authorList>
    </citation>
    <scope>NUCLEOTIDE SEQUENCE [LARGE SCALE GENOMIC DNA]</scope>
    <source>
        <strain evidence="2">WFUcys</strain>
    </source>
</reference>
<protein>
    <submittedName>
        <fullName evidence="2">Uncharacterized protein</fullName>
    </submittedName>
</protein>
<comment type="caution">
    <text evidence="2">The sequence shown here is derived from an EMBL/GenBank/DDBJ whole genome shotgun (WGS) entry which is preliminary data.</text>
</comment>
<feature type="signal peptide" evidence="1">
    <location>
        <begin position="1"/>
        <end position="19"/>
    </location>
</feature>
<name>A0ABR4Q834_9CEST</name>
<evidence type="ECO:0000256" key="1">
    <source>
        <dbReference type="SAM" id="SignalP"/>
    </source>
</evidence>
<dbReference type="Proteomes" id="UP001651158">
    <property type="component" value="Unassembled WGS sequence"/>
</dbReference>
<accession>A0ABR4Q834</accession>
<evidence type="ECO:0000313" key="3">
    <source>
        <dbReference type="Proteomes" id="UP001651158"/>
    </source>
</evidence>
<feature type="chain" id="PRO_5045281083" evidence="1">
    <location>
        <begin position="20"/>
        <end position="129"/>
    </location>
</feature>
<evidence type="ECO:0000313" key="2">
    <source>
        <dbReference type="EMBL" id="KAL5105565.1"/>
    </source>
</evidence>
<keyword evidence="1" id="KW-0732">Signal</keyword>
<proteinExistence type="predicted"/>